<dbReference type="CDD" id="cd14656">
    <property type="entry name" value="Imelysin-like_EfeO"/>
    <property type="match status" value="1"/>
</dbReference>
<evidence type="ECO:0000256" key="1">
    <source>
        <dbReference type="ARBA" id="ARBA00004196"/>
    </source>
</evidence>
<reference evidence="6" key="1">
    <citation type="journal article" date="2019" name="Int. J. Syst. Evol. Microbiol.">
        <title>The Global Catalogue of Microorganisms (GCM) 10K type strain sequencing project: providing services to taxonomists for standard genome sequencing and annotation.</title>
        <authorList>
            <consortium name="The Broad Institute Genomics Platform"/>
            <consortium name="The Broad Institute Genome Sequencing Center for Infectious Disease"/>
            <person name="Wu L."/>
            <person name="Ma J."/>
        </authorList>
    </citation>
    <scope>NUCLEOTIDE SEQUENCE [LARGE SCALE GENOMIC DNA]</scope>
    <source>
        <strain evidence="6">JCM 18304</strain>
    </source>
</reference>
<dbReference type="InterPro" id="IPR050894">
    <property type="entry name" value="EfeM/EfeO_iron_uptake"/>
</dbReference>
<keyword evidence="5" id="KW-0449">Lipoprotein</keyword>
<comment type="caution">
    <text evidence="5">The sequence shown here is derived from an EMBL/GenBank/DDBJ whole genome shotgun (WGS) entry which is preliminary data.</text>
</comment>
<dbReference type="InterPro" id="IPR018976">
    <property type="entry name" value="Imelysin-like"/>
</dbReference>
<sequence length="335" mass="34806">MTFAVTNKFGAPMDVYLADPSDGAVYQELEGIGAGATLMTTVTLGNGRYRFECFPADESAVMGPTVTIGAASGISGTTPAVRPVTQADLIPVAKAYQAWVAGRLPVLRSQVGVLASDVAAGDTAKAKADWLTAHLTYETLGAAYDAFGDLDSAINAAPASDVPAAQDTNLTGFHKIEALLWSGAPAPASQAAVAGLLHAVDQLITQFATVDIDPNIIALRAHEIVENAIQFELNGTTDAGSHSNLATIGANLVGANETLNLLSALLVNRYPKLSSAKAALTAAQRLVTGFDHAGTWTPLDELTRAQRETLDAQLENLVELLAPIAAICDERVASQ</sequence>
<keyword evidence="6" id="KW-1185">Reference proteome</keyword>
<name>A0ABP9RUS6_9ACTN</name>
<proteinExistence type="inferred from homology"/>
<dbReference type="EMBL" id="BAABJQ010000008">
    <property type="protein sequence ID" value="GAA5186641.1"/>
    <property type="molecule type" value="Genomic_DNA"/>
</dbReference>
<evidence type="ECO:0000256" key="3">
    <source>
        <dbReference type="ARBA" id="ARBA00022729"/>
    </source>
</evidence>
<dbReference type="InterPro" id="IPR038352">
    <property type="entry name" value="Imelysin_sf"/>
</dbReference>
<evidence type="ECO:0000259" key="4">
    <source>
        <dbReference type="Pfam" id="PF09375"/>
    </source>
</evidence>
<comment type="subcellular location">
    <subcellularLocation>
        <location evidence="1">Cell envelope</location>
    </subcellularLocation>
</comment>
<dbReference type="Pfam" id="PF09375">
    <property type="entry name" value="Peptidase_M75"/>
    <property type="match status" value="1"/>
</dbReference>
<dbReference type="PANTHER" id="PTHR39192">
    <property type="entry name" value="IRON UPTAKE SYSTEM COMPONENT EFEO"/>
    <property type="match status" value="1"/>
</dbReference>
<protein>
    <submittedName>
        <fullName evidence="5">EfeM/EfeO family lipoprotein</fullName>
    </submittedName>
</protein>
<evidence type="ECO:0000313" key="5">
    <source>
        <dbReference type="EMBL" id="GAA5186641.1"/>
    </source>
</evidence>
<gene>
    <name evidence="5" type="ORF">GCM10023322_33350</name>
</gene>
<evidence type="ECO:0000313" key="6">
    <source>
        <dbReference type="Proteomes" id="UP001501570"/>
    </source>
</evidence>
<organism evidence="5 6">
    <name type="scientific">Rugosimonospora acidiphila</name>
    <dbReference type="NCBI Taxonomy" id="556531"/>
    <lineage>
        <taxon>Bacteria</taxon>
        <taxon>Bacillati</taxon>
        <taxon>Actinomycetota</taxon>
        <taxon>Actinomycetes</taxon>
        <taxon>Micromonosporales</taxon>
        <taxon>Micromonosporaceae</taxon>
        <taxon>Rugosimonospora</taxon>
    </lineage>
</organism>
<accession>A0ABP9RUS6</accession>
<keyword evidence="3" id="KW-0732">Signal</keyword>
<comment type="similarity">
    <text evidence="2">Belongs to the EfeM/EfeO family.</text>
</comment>
<dbReference type="Proteomes" id="UP001501570">
    <property type="component" value="Unassembled WGS sequence"/>
</dbReference>
<dbReference type="Gene3D" id="1.20.1420.20">
    <property type="entry name" value="M75 peptidase, HXXE motif"/>
    <property type="match status" value="1"/>
</dbReference>
<dbReference type="PANTHER" id="PTHR39192:SF1">
    <property type="entry name" value="IRON UPTAKE SYSTEM COMPONENT EFEO"/>
    <property type="match status" value="1"/>
</dbReference>
<dbReference type="InterPro" id="IPR034981">
    <property type="entry name" value="Imelysin-like_EfeO/Algp7"/>
</dbReference>
<evidence type="ECO:0000256" key="2">
    <source>
        <dbReference type="ARBA" id="ARBA00005989"/>
    </source>
</evidence>
<feature type="domain" description="Imelysin-like" evidence="4">
    <location>
        <begin position="94"/>
        <end position="322"/>
    </location>
</feature>